<dbReference type="InterPro" id="IPR023095">
    <property type="entry name" value="Ade_MeTrfase_dom_2"/>
</dbReference>
<dbReference type="Gene3D" id="1.10.1020.10">
    <property type="entry name" value="Adenine-specific Methyltransferase, Domain 2"/>
    <property type="match status" value="1"/>
</dbReference>
<dbReference type="PANTHER" id="PTHR30481">
    <property type="entry name" value="DNA ADENINE METHYLASE"/>
    <property type="match status" value="1"/>
</dbReference>
<keyword evidence="5" id="KW-0949">S-adenosyl-L-methionine</keyword>
<dbReference type="GO" id="GO:0006298">
    <property type="term" value="P:mismatch repair"/>
    <property type="evidence" value="ECO:0007669"/>
    <property type="project" value="TreeGrafter"/>
</dbReference>
<dbReference type="PIRSF" id="PIRSF000398">
    <property type="entry name" value="M_m6A_EcoRV"/>
    <property type="match status" value="1"/>
</dbReference>
<keyword evidence="4" id="KW-0808">Transferase</keyword>
<evidence type="ECO:0000313" key="8">
    <source>
        <dbReference type="EMBL" id="RLK57449.1"/>
    </source>
</evidence>
<evidence type="ECO:0000313" key="9">
    <source>
        <dbReference type="Proteomes" id="UP000274786"/>
    </source>
</evidence>
<dbReference type="Pfam" id="PF02086">
    <property type="entry name" value="MethyltransfD12"/>
    <property type="match status" value="1"/>
</dbReference>
<dbReference type="GO" id="GO:0032259">
    <property type="term" value="P:methylation"/>
    <property type="evidence" value="ECO:0007669"/>
    <property type="project" value="UniProtKB-KW"/>
</dbReference>
<evidence type="ECO:0000256" key="7">
    <source>
        <dbReference type="PIRSR" id="PIRSR000398-1"/>
    </source>
</evidence>
<gene>
    <name evidence="8" type="ORF">BCL79_1855</name>
</gene>
<dbReference type="OrthoDB" id="9805629at2"/>
<sequence>MNTKTLFPWPGGKTRLVKHLLPLINDRSHSCYVEAFAGSAAMLFERTPAKIEVLNDTHGELVRLYRVVANHLDEFVRHFRWSLTSREMYRWAQLQNVDTLTDIQRAARFYYLQKLSFGGKVEGQTLGVGPTGAKRINLLRLEQDLSDAHMRLHGVVIEQLPWQRCIEKYDRPETLFFLDPPYWQTTGYGQGFPLGEYEQLAEAMSALKGKAILTINDHPAMCALFDRFHRLSVPIRYTVGGGAGVERTELIYTT</sequence>
<feature type="binding site" evidence="7">
    <location>
        <position position="13"/>
    </location>
    <ligand>
        <name>S-adenosyl-L-methionine</name>
        <dbReference type="ChEBI" id="CHEBI:59789"/>
    </ligand>
</feature>
<evidence type="ECO:0000256" key="5">
    <source>
        <dbReference type="ARBA" id="ARBA00022691"/>
    </source>
</evidence>
<dbReference type="Gene3D" id="3.40.50.150">
    <property type="entry name" value="Vaccinia Virus protein VP39"/>
    <property type="match status" value="1"/>
</dbReference>
<dbReference type="PRINTS" id="PR00505">
    <property type="entry name" value="D12N6MTFRASE"/>
</dbReference>
<comment type="catalytic activity">
    <reaction evidence="6">
        <text>a 2'-deoxyadenosine in DNA + S-adenosyl-L-methionine = an N(6)-methyl-2'-deoxyadenosine in DNA + S-adenosyl-L-homocysteine + H(+)</text>
        <dbReference type="Rhea" id="RHEA:15197"/>
        <dbReference type="Rhea" id="RHEA-COMP:12418"/>
        <dbReference type="Rhea" id="RHEA-COMP:12419"/>
        <dbReference type="ChEBI" id="CHEBI:15378"/>
        <dbReference type="ChEBI" id="CHEBI:57856"/>
        <dbReference type="ChEBI" id="CHEBI:59789"/>
        <dbReference type="ChEBI" id="CHEBI:90615"/>
        <dbReference type="ChEBI" id="CHEBI:90616"/>
        <dbReference type="EC" id="2.1.1.72"/>
    </reaction>
</comment>
<keyword evidence="3 8" id="KW-0489">Methyltransferase</keyword>
<dbReference type="GO" id="GO:1904047">
    <property type="term" value="F:S-adenosyl-L-methionine binding"/>
    <property type="evidence" value="ECO:0007669"/>
    <property type="project" value="TreeGrafter"/>
</dbReference>
<dbReference type="GO" id="GO:0009007">
    <property type="term" value="F:site-specific DNA-methyltransferase (adenine-specific) activity"/>
    <property type="evidence" value="ECO:0007669"/>
    <property type="project" value="UniProtKB-EC"/>
</dbReference>
<dbReference type="EC" id="2.1.1.72" evidence="2"/>
<feature type="binding site" evidence="7">
    <location>
        <position position="179"/>
    </location>
    <ligand>
        <name>S-adenosyl-L-methionine</name>
        <dbReference type="ChEBI" id="CHEBI:59789"/>
    </ligand>
</feature>
<evidence type="ECO:0000256" key="1">
    <source>
        <dbReference type="ARBA" id="ARBA00006594"/>
    </source>
</evidence>
<dbReference type="GO" id="GO:0009307">
    <property type="term" value="P:DNA restriction-modification system"/>
    <property type="evidence" value="ECO:0007669"/>
    <property type="project" value="InterPro"/>
</dbReference>
<feature type="binding site" evidence="7">
    <location>
        <position position="56"/>
    </location>
    <ligand>
        <name>S-adenosyl-L-methionine</name>
        <dbReference type="ChEBI" id="CHEBI:59789"/>
    </ligand>
</feature>
<comment type="caution">
    <text evidence="8">The sequence shown here is derived from an EMBL/GenBank/DDBJ whole genome shotgun (WGS) entry which is preliminary data.</text>
</comment>
<dbReference type="InterPro" id="IPR012263">
    <property type="entry name" value="M_m6A_EcoRV"/>
</dbReference>
<evidence type="ECO:0000256" key="3">
    <source>
        <dbReference type="ARBA" id="ARBA00022603"/>
    </source>
</evidence>
<comment type="similarity">
    <text evidence="1">Belongs to the N(4)/N(6)-methyltransferase family.</text>
</comment>
<reference evidence="8 9" key="1">
    <citation type="submission" date="2018-10" db="EMBL/GenBank/DDBJ databases">
        <title>Comparative analysis of microorganisms from saline springs in Andes Mountain Range, Colombia.</title>
        <authorList>
            <person name="Rubin E."/>
        </authorList>
    </citation>
    <scope>NUCLEOTIDE SEQUENCE [LARGE SCALE GENOMIC DNA]</scope>
    <source>
        <strain evidence="8 9">USBA GBX 843</strain>
    </source>
</reference>
<proteinExistence type="inferred from homology"/>
<dbReference type="Proteomes" id="UP000274786">
    <property type="component" value="Unassembled WGS sequence"/>
</dbReference>
<dbReference type="GO" id="GO:0043565">
    <property type="term" value="F:sequence-specific DNA binding"/>
    <property type="evidence" value="ECO:0007669"/>
    <property type="project" value="TreeGrafter"/>
</dbReference>
<dbReference type="RefSeq" id="WP_121040203.1">
    <property type="nucleotide sequence ID" value="NZ_RCDC01000004.1"/>
</dbReference>
<protein>
    <recommendedName>
        <fullName evidence="2">site-specific DNA-methyltransferase (adenine-specific)</fullName>
        <ecNumber evidence="2">2.1.1.72</ecNumber>
    </recommendedName>
</protein>
<dbReference type="PANTHER" id="PTHR30481:SF4">
    <property type="entry name" value="SITE-SPECIFIC DNA-METHYLTRANSFERASE (ADENINE-SPECIFIC)"/>
    <property type="match status" value="1"/>
</dbReference>
<name>A0A498CHD9_9GAMM</name>
<dbReference type="InterPro" id="IPR012327">
    <property type="entry name" value="MeTrfase_D12"/>
</dbReference>
<accession>A0A498CHD9</accession>
<dbReference type="InterPro" id="IPR029063">
    <property type="entry name" value="SAM-dependent_MTases_sf"/>
</dbReference>
<evidence type="ECO:0000256" key="2">
    <source>
        <dbReference type="ARBA" id="ARBA00011900"/>
    </source>
</evidence>
<feature type="binding site" evidence="7">
    <location>
        <position position="9"/>
    </location>
    <ligand>
        <name>S-adenosyl-L-methionine</name>
        <dbReference type="ChEBI" id="CHEBI:59789"/>
    </ligand>
</feature>
<evidence type="ECO:0000256" key="4">
    <source>
        <dbReference type="ARBA" id="ARBA00022679"/>
    </source>
</evidence>
<dbReference type="EMBL" id="RCDC01000004">
    <property type="protein sequence ID" value="RLK57449.1"/>
    <property type="molecule type" value="Genomic_DNA"/>
</dbReference>
<dbReference type="SUPFAM" id="SSF53335">
    <property type="entry name" value="S-adenosyl-L-methionine-dependent methyltransferases"/>
    <property type="match status" value="1"/>
</dbReference>
<dbReference type="AlphaFoldDB" id="A0A498CHD9"/>
<evidence type="ECO:0000256" key="6">
    <source>
        <dbReference type="ARBA" id="ARBA00047942"/>
    </source>
</evidence>
<organism evidence="8 9">
    <name type="scientific">Stenotrophomonas rhizophila</name>
    <dbReference type="NCBI Taxonomy" id="216778"/>
    <lineage>
        <taxon>Bacteria</taxon>
        <taxon>Pseudomonadati</taxon>
        <taxon>Pseudomonadota</taxon>
        <taxon>Gammaproteobacteria</taxon>
        <taxon>Lysobacterales</taxon>
        <taxon>Lysobacteraceae</taxon>
        <taxon>Stenotrophomonas</taxon>
    </lineage>
</organism>